<evidence type="ECO:0000256" key="5">
    <source>
        <dbReference type="ARBA" id="ARBA00023163"/>
    </source>
</evidence>
<dbReference type="GO" id="GO:0070063">
    <property type="term" value="F:RNA polymerase binding"/>
    <property type="evidence" value="ECO:0007669"/>
    <property type="project" value="InterPro"/>
</dbReference>
<dbReference type="NCBIfam" id="NF001263">
    <property type="entry name" value="PRK00226.1-4"/>
    <property type="match status" value="1"/>
</dbReference>
<feature type="domain" description="Transcription elongation factor GreA/GreB C-terminal" evidence="10">
    <location>
        <begin position="85"/>
        <end position="157"/>
    </location>
</feature>
<dbReference type="InterPro" id="IPR006359">
    <property type="entry name" value="Tscrpt_elong_fac_GreA"/>
</dbReference>
<dbReference type="PANTHER" id="PTHR30437:SF4">
    <property type="entry name" value="TRANSCRIPTION ELONGATION FACTOR GREA"/>
    <property type="match status" value="1"/>
</dbReference>
<evidence type="ECO:0000256" key="7">
    <source>
        <dbReference type="ARBA" id="ARBA00030776"/>
    </source>
</evidence>
<dbReference type="GO" id="GO:0032784">
    <property type="term" value="P:regulation of DNA-templated transcription elongation"/>
    <property type="evidence" value="ECO:0007669"/>
    <property type="project" value="UniProtKB-UniRule"/>
</dbReference>
<dbReference type="Pfam" id="PF03449">
    <property type="entry name" value="GreA_GreB_N"/>
    <property type="match status" value="1"/>
</dbReference>
<name>A0A1F6M073_9BACT</name>
<proteinExistence type="inferred from homology"/>
<dbReference type="AlphaFoldDB" id="A0A1F6M073"/>
<dbReference type="GO" id="GO:0003746">
    <property type="term" value="F:translation elongation factor activity"/>
    <property type="evidence" value="ECO:0007669"/>
    <property type="project" value="UniProtKB-KW"/>
</dbReference>
<dbReference type="PROSITE" id="PS00829">
    <property type="entry name" value="GREAB_1"/>
    <property type="match status" value="1"/>
</dbReference>
<dbReference type="Pfam" id="PF01272">
    <property type="entry name" value="GreA_GreB"/>
    <property type="match status" value="1"/>
</dbReference>
<evidence type="ECO:0000259" key="11">
    <source>
        <dbReference type="Pfam" id="PF03449"/>
    </source>
</evidence>
<feature type="domain" description="Transcription elongation factor GreA/GreB N-terminal" evidence="11">
    <location>
        <begin position="9"/>
        <end position="78"/>
    </location>
</feature>
<evidence type="ECO:0000256" key="2">
    <source>
        <dbReference type="ARBA" id="ARBA00013729"/>
    </source>
</evidence>
<gene>
    <name evidence="8" type="primary">greA</name>
    <name evidence="12" type="ORF">A3J66_01260</name>
</gene>
<comment type="similarity">
    <text evidence="1 8 9">Belongs to the GreA/GreB family.</text>
</comment>
<reference evidence="12 13" key="1">
    <citation type="journal article" date="2016" name="Nat. Commun.">
        <title>Thousands of microbial genomes shed light on interconnected biogeochemical processes in an aquifer system.</title>
        <authorList>
            <person name="Anantharaman K."/>
            <person name="Brown C.T."/>
            <person name="Hug L.A."/>
            <person name="Sharon I."/>
            <person name="Castelle C.J."/>
            <person name="Probst A.J."/>
            <person name="Thomas B.C."/>
            <person name="Singh A."/>
            <person name="Wilkins M.J."/>
            <person name="Karaoz U."/>
            <person name="Brodie E.L."/>
            <person name="Williams K.H."/>
            <person name="Hubbard S.S."/>
            <person name="Banfield J.F."/>
        </authorList>
    </citation>
    <scope>NUCLEOTIDE SEQUENCE [LARGE SCALE GENOMIC DNA]</scope>
</reference>
<protein>
    <recommendedName>
        <fullName evidence="2 8">Transcription elongation factor GreA</fullName>
    </recommendedName>
    <alternativeName>
        <fullName evidence="7 8">Transcript cleavage factor GreA</fullName>
    </alternativeName>
</protein>
<dbReference type="EMBL" id="MFQB01000052">
    <property type="protein sequence ID" value="OGH65041.1"/>
    <property type="molecule type" value="Genomic_DNA"/>
</dbReference>
<dbReference type="NCBIfam" id="TIGR01462">
    <property type="entry name" value="greA"/>
    <property type="match status" value="1"/>
</dbReference>
<organism evidence="12 13">
    <name type="scientific">Candidatus Magasanikbacteria bacterium RIFCSPHIGHO2_02_FULL_47_14</name>
    <dbReference type="NCBI Taxonomy" id="1798680"/>
    <lineage>
        <taxon>Bacteria</taxon>
        <taxon>Candidatus Magasanikiibacteriota</taxon>
    </lineage>
</organism>
<sequence>MVSQPGPQYLSKEKYQQLQEELNKLVTITIPLIAKRIDDAKQMGDLSENAEYQTAREEMAWAQSRIKEIGYILQQAQIIEDGGLTHDVVQIGSKIIVETNGKKKEYTIVGAQEADPLTGKISNESPLGVAFLGKKGGDRIHVQVPAGNLEYTIVGIE</sequence>
<evidence type="ECO:0000256" key="4">
    <source>
        <dbReference type="ARBA" id="ARBA00023125"/>
    </source>
</evidence>
<comment type="caution">
    <text evidence="12">The sequence shown here is derived from an EMBL/GenBank/DDBJ whole genome shotgun (WGS) entry which is preliminary data.</text>
</comment>
<dbReference type="SUPFAM" id="SSF46557">
    <property type="entry name" value="GreA transcript cleavage protein, N-terminal domain"/>
    <property type="match status" value="1"/>
</dbReference>
<accession>A0A1F6M073</accession>
<dbReference type="HAMAP" id="MF_00105">
    <property type="entry name" value="GreA_GreB"/>
    <property type="match status" value="1"/>
</dbReference>
<keyword evidence="3 8" id="KW-0805">Transcription regulation</keyword>
<keyword evidence="12" id="KW-0648">Protein biosynthesis</keyword>
<dbReference type="GO" id="GO:0003677">
    <property type="term" value="F:DNA binding"/>
    <property type="evidence" value="ECO:0007669"/>
    <property type="project" value="UniProtKB-UniRule"/>
</dbReference>
<dbReference type="InterPro" id="IPR028624">
    <property type="entry name" value="Tscrpt_elong_fac_GreA/B"/>
</dbReference>
<dbReference type="InterPro" id="IPR036953">
    <property type="entry name" value="GreA/GreB_C_sf"/>
</dbReference>
<evidence type="ECO:0000313" key="13">
    <source>
        <dbReference type="Proteomes" id="UP000176282"/>
    </source>
</evidence>
<dbReference type="GO" id="GO:0006354">
    <property type="term" value="P:DNA-templated transcription elongation"/>
    <property type="evidence" value="ECO:0007669"/>
    <property type="project" value="TreeGrafter"/>
</dbReference>
<evidence type="ECO:0000256" key="8">
    <source>
        <dbReference type="HAMAP-Rule" id="MF_00105"/>
    </source>
</evidence>
<keyword evidence="5 8" id="KW-0804">Transcription</keyword>
<keyword evidence="4 8" id="KW-0238">DNA-binding</keyword>
<evidence type="ECO:0000256" key="9">
    <source>
        <dbReference type="RuleBase" id="RU000556"/>
    </source>
</evidence>
<dbReference type="FunFam" id="1.10.287.180:FF:000001">
    <property type="entry name" value="Transcription elongation factor GreA"/>
    <property type="match status" value="1"/>
</dbReference>
<dbReference type="STRING" id="1798680.A3J66_01260"/>
<evidence type="ECO:0000259" key="10">
    <source>
        <dbReference type="Pfam" id="PF01272"/>
    </source>
</evidence>
<dbReference type="PANTHER" id="PTHR30437">
    <property type="entry name" value="TRANSCRIPTION ELONGATION FACTOR GREA"/>
    <property type="match status" value="1"/>
</dbReference>
<dbReference type="InterPro" id="IPR022691">
    <property type="entry name" value="Tscrpt_elong_fac_GreA/B_N"/>
</dbReference>
<evidence type="ECO:0000256" key="1">
    <source>
        <dbReference type="ARBA" id="ARBA00008213"/>
    </source>
</evidence>
<dbReference type="Gene3D" id="3.10.50.30">
    <property type="entry name" value="Transcription elongation factor, GreA/GreB, C-terminal domain"/>
    <property type="match status" value="1"/>
</dbReference>
<evidence type="ECO:0000256" key="3">
    <source>
        <dbReference type="ARBA" id="ARBA00023015"/>
    </source>
</evidence>
<dbReference type="Proteomes" id="UP000176282">
    <property type="component" value="Unassembled WGS sequence"/>
</dbReference>
<dbReference type="InterPro" id="IPR001437">
    <property type="entry name" value="Tscrpt_elong_fac_GreA/B_C"/>
</dbReference>
<dbReference type="PIRSF" id="PIRSF006092">
    <property type="entry name" value="GreA_GreB"/>
    <property type="match status" value="1"/>
</dbReference>
<dbReference type="InterPro" id="IPR036805">
    <property type="entry name" value="Tscrpt_elong_fac_GreA/B_N_sf"/>
</dbReference>
<evidence type="ECO:0000256" key="6">
    <source>
        <dbReference type="ARBA" id="ARBA00024916"/>
    </source>
</evidence>
<dbReference type="InterPro" id="IPR018151">
    <property type="entry name" value="TF_GreA/GreB_CS"/>
</dbReference>
<comment type="function">
    <text evidence="6 8 9">Necessary for efficient RNA polymerase transcription elongation past template-encoded arresting sites. The arresting sites in DNA have the property of trapping a certain fraction of elongating RNA polymerases that pass through, resulting in locked ternary complexes. Cleavage of the nascent transcript by cleavage factors such as GreA or GreB allows the resumption of elongation from the new 3'terminus. GreA releases sequences of 2 to 3 nucleotides.</text>
</comment>
<dbReference type="SUPFAM" id="SSF54534">
    <property type="entry name" value="FKBP-like"/>
    <property type="match status" value="1"/>
</dbReference>
<keyword evidence="12" id="KW-0251">Elongation factor</keyword>
<dbReference type="Gene3D" id="1.10.287.180">
    <property type="entry name" value="Transcription elongation factor, GreA/GreB, N-terminal domain"/>
    <property type="match status" value="1"/>
</dbReference>
<evidence type="ECO:0000313" key="12">
    <source>
        <dbReference type="EMBL" id="OGH65041.1"/>
    </source>
</evidence>
<dbReference type="InterPro" id="IPR023459">
    <property type="entry name" value="Tscrpt_elong_fac_GreA/B_fam"/>
</dbReference>